<proteinExistence type="predicted"/>
<organism evidence="2 3">
    <name type="scientific">Ralstonia flaminis</name>
    <dbReference type="NCBI Taxonomy" id="3058597"/>
    <lineage>
        <taxon>Bacteria</taxon>
        <taxon>Pseudomonadati</taxon>
        <taxon>Pseudomonadota</taxon>
        <taxon>Betaproteobacteria</taxon>
        <taxon>Burkholderiales</taxon>
        <taxon>Burkholderiaceae</taxon>
        <taxon>Ralstonia</taxon>
    </lineage>
</organism>
<feature type="transmembrane region" description="Helical" evidence="1">
    <location>
        <begin position="38"/>
        <end position="60"/>
    </location>
</feature>
<dbReference type="Proteomes" id="UP001189757">
    <property type="component" value="Unassembled WGS sequence"/>
</dbReference>
<gene>
    <name evidence="2" type="ORF">LMG18101_04472</name>
</gene>
<keyword evidence="3" id="KW-1185">Reference proteome</keyword>
<evidence type="ECO:0000313" key="3">
    <source>
        <dbReference type="Proteomes" id="UP001189757"/>
    </source>
</evidence>
<protein>
    <submittedName>
        <fullName evidence="2">Uncharacterized protein</fullName>
    </submittedName>
</protein>
<evidence type="ECO:0000313" key="2">
    <source>
        <dbReference type="EMBL" id="CAJ0820988.1"/>
    </source>
</evidence>
<evidence type="ECO:0000256" key="1">
    <source>
        <dbReference type="SAM" id="Phobius"/>
    </source>
</evidence>
<feature type="transmembrane region" description="Helical" evidence="1">
    <location>
        <begin position="66"/>
        <end position="83"/>
    </location>
</feature>
<name>A0ABM9KAH1_9RALS</name>
<feature type="transmembrane region" description="Helical" evidence="1">
    <location>
        <begin position="6"/>
        <end position="26"/>
    </location>
</feature>
<reference evidence="2 3" key="1">
    <citation type="submission" date="2023-07" db="EMBL/GenBank/DDBJ databases">
        <authorList>
            <person name="Peeters C."/>
        </authorList>
    </citation>
    <scope>NUCLEOTIDE SEQUENCE [LARGE SCALE GENOMIC DNA]</scope>
    <source>
        <strain evidence="2 3">LMG 18101</strain>
    </source>
</reference>
<accession>A0ABM9KAH1</accession>
<dbReference type="EMBL" id="CATZLL010000017">
    <property type="protein sequence ID" value="CAJ0820988.1"/>
    <property type="molecule type" value="Genomic_DNA"/>
</dbReference>
<sequence length="84" mass="8679">MRKQDFIRGAIVFPVAGLACWTILAIGRGSQDWGVGVWAVLVGAVLAVGGIIWTLVAGLVHSTFKISTFGLLAGLLLVGIVGGF</sequence>
<comment type="caution">
    <text evidence="2">The sequence shown here is derived from an EMBL/GenBank/DDBJ whole genome shotgun (WGS) entry which is preliminary data.</text>
</comment>
<dbReference type="PROSITE" id="PS51257">
    <property type="entry name" value="PROKAR_LIPOPROTEIN"/>
    <property type="match status" value="1"/>
</dbReference>
<keyword evidence="1" id="KW-0812">Transmembrane</keyword>
<keyword evidence="1" id="KW-0472">Membrane</keyword>
<keyword evidence="1" id="KW-1133">Transmembrane helix</keyword>